<evidence type="ECO:0000313" key="1">
    <source>
        <dbReference type="EMBL" id="MDR7098862.1"/>
    </source>
</evidence>
<proteinExistence type="predicted"/>
<sequence>MKATVVGLITPHVLRVADLARQAETGANVDWHVRDAVAKTIADLGSQYNARDLLSAYTHWLETAAHEAGQARQVYASVLQAAAAAAARHLQARD</sequence>
<gene>
    <name evidence="1" type="ORF">J2X04_001209</name>
</gene>
<dbReference type="EMBL" id="JAVDVW010000001">
    <property type="protein sequence ID" value="MDR7098862.1"/>
    <property type="molecule type" value="Genomic_DNA"/>
</dbReference>
<evidence type="ECO:0000313" key="2">
    <source>
        <dbReference type="Proteomes" id="UP001267878"/>
    </source>
</evidence>
<dbReference type="RefSeq" id="WP_310052961.1">
    <property type="nucleotide sequence ID" value="NZ_JAVDVW010000001.1"/>
</dbReference>
<reference evidence="1 2" key="1">
    <citation type="submission" date="2023-07" db="EMBL/GenBank/DDBJ databases">
        <title>Sorghum-associated microbial communities from plants grown in Nebraska, USA.</title>
        <authorList>
            <person name="Schachtman D."/>
        </authorList>
    </citation>
    <scope>NUCLEOTIDE SEQUENCE [LARGE SCALE GENOMIC DNA]</scope>
    <source>
        <strain evidence="1 2">BE187</strain>
    </source>
</reference>
<accession>A0ABU1VN05</accession>
<dbReference type="Proteomes" id="UP001267878">
    <property type="component" value="Unassembled WGS sequence"/>
</dbReference>
<organism evidence="1 2">
    <name type="scientific">Agrilutibacter niabensis</name>
    <dbReference type="NCBI Taxonomy" id="380628"/>
    <lineage>
        <taxon>Bacteria</taxon>
        <taxon>Pseudomonadati</taxon>
        <taxon>Pseudomonadota</taxon>
        <taxon>Gammaproteobacteria</taxon>
        <taxon>Lysobacterales</taxon>
        <taxon>Lysobacteraceae</taxon>
        <taxon>Agrilutibacter</taxon>
    </lineage>
</organism>
<protein>
    <submittedName>
        <fullName evidence="1">Uncharacterized protein</fullName>
    </submittedName>
</protein>
<name>A0ABU1VN05_9GAMM</name>
<comment type="caution">
    <text evidence="1">The sequence shown here is derived from an EMBL/GenBank/DDBJ whole genome shotgun (WGS) entry which is preliminary data.</text>
</comment>
<keyword evidence="2" id="KW-1185">Reference proteome</keyword>